<evidence type="ECO:0000313" key="1">
    <source>
        <dbReference type="EMBL" id="OJT08062.1"/>
    </source>
</evidence>
<gene>
    <name evidence="1" type="ORF">TRAPUB_997</name>
</gene>
<keyword evidence="2" id="KW-1185">Reference proteome</keyword>
<dbReference type="AlphaFoldDB" id="A0A1M2VKI6"/>
<sequence length="108" mass="11916">MVPFKPVKSWSDTLHAYAREHERHDFVITTTHHFTVSTVPDGHWLSPEGEMIVGATVTRGMRAARVYATASMSTIAACSMWCAMGDLSQPRMRGKTASTGKRSSGYII</sequence>
<reference evidence="1 2" key="1">
    <citation type="submission" date="2016-10" db="EMBL/GenBank/DDBJ databases">
        <title>Genome sequence of the basidiomycete white-rot fungus Trametes pubescens.</title>
        <authorList>
            <person name="Makela M.R."/>
            <person name="Granchi Z."/>
            <person name="Peng M."/>
            <person name="De Vries R.P."/>
            <person name="Grigoriev I."/>
            <person name="Riley R."/>
            <person name="Hilden K."/>
        </authorList>
    </citation>
    <scope>NUCLEOTIDE SEQUENCE [LARGE SCALE GENOMIC DNA]</scope>
    <source>
        <strain evidence="1 2">FBCC735</strain>
    </source>
</reference>
<protein>
    <submittedName>
        <fullName evidence="1">Uncharacterized protein</fullName>
    </submittedName>
</protein>
<proteinExistence type="predicted"/>
<dbReference type="EMBL" id="MNAD01001083">
    <property type="protein sequence ID" value="OJT08062.1"/>
    <property type="molecule type" value="Genomic_DNA"/>
</dbReference>
<evidence type="ECO:0000313" key="2">
    <source>
        <dbReference type="Proteomes" id="UP000184267"/>
    </source>
</evidence>
<comment type="caution">
    <text evidence="1">The sequence shown here is derived from an EMBL/GenBank/DDBJ whole genome shotgun (WGS) entry which is preliminary data.</text>
</comment>
<name>A0A1M2VKI6_TRAPU</name>
<organism evidence="1 2">
    <name type="scientific">Trametes pubescens</name>
    <name type="common">White-rot fungus</name>
    <dbReference type="NCBI Taxonomy" id="154538"/>
    <lineage>
        <taxon>Eukaryota</taxon>
        <taxon>Fungi</taxon>
        <taxon>Dikarya</taxon>
        <taxon>Basidiomycota</taxon>
        <taxon>Agaricomycotina</taxon>
        <taxon>Agaricomycetes</taxon>
        <taxon>Polyporales</taxon>
        <taxon>Polyporaceae</taxon>
        <taxon>Trametes</taxon>
    </lineage>
</organism>
<accession>A0A1M2VKI6</accession>
<dbReference type="Proteomes" id="UP000184267">
    <property type="component" value="Unassembled WGS sequence"/>
</dbReference>